<name>A0A833T0B6_PHYIN</name>
<evidence type="ECO:0008006" key="3">
    <source>
        <dbReference type="Google" id="ProtNLM"/>
    </source>
</evidence>
<sequence>MMKTLQHHFNDESFAKMIASAMKVSSTEKIAKRMEHELLKDWYVSRWTPDQIFRSLNLHKAGETLLTSPLLEIWIRYMTTNNTQKPDMIGTLLSYYDDGKLFQMIKTAKSNSNTGKLALDIEYALSLYKKN</sequence>
<evidence type="ECO:0000313" key="2">
    <source>
        <dbReference type="Proteomes" id="UP000602510"/>
    </source>
</evidence>
<dbReference type="AlphaFoldDB" id="A0A833T0B6"/>
<organism evidence="1 2">
    <name type="scientific">Phytophthora infestans</name>
    <name type="common">Potato late blight agent</name>
    <name type="synonym">Botrytis infestans</name>
    <dbReference type="NCBI Taxonomy" id="4787"/>
    <lineage>
        <taxon>Eukaryota</taxon>
        <taxon>Sar</taxon>
        <taxon>Stramenopiles</taxon>
        <taxon>Oomycota</taxon>
        <taxon>Peronosporomycetes</taxon>
        <taxon>Peronosporales</taxon>
        <taxon>Peronosporaceae</taxon>
        <taxon>Phytophthora</taxon>
    </lineage>
</organism>
<protein>
    <recommendedName>
        <fullName evidence="3">RXLR effector family protein</fullName>
    </recommendedName>
</protein>
<dbReference type="Proteomes" id="UP000602510">
    <property type="component" value="Unassembled WGS sequence"/>
</dbReference>
<accession>A0A833T0B6</accession>
<evidence type="ECO:0000313" key="1">
    <source>
        <dbReference type="EMBL" id="KAF4035755.1"/>
    </source>
</evidence>
<comment type="caution">
    <text evidence="1">The sequence shown here is derived from an EMBL/GenBank/DDBJ whole genome shotgun (WGS) entry which is preliminary data.</text>
</comment>
<dbReference type="GO" id="GO:0043657">
    <property type="term" value="C:host cell"/>
    <property type="evidence" value="ECO:0007669"/>
    <property type="project" value="UniProtKB-SubCell"/>
</dbReference>
<proteinExistence type="predicted"/>
<dbReference type="EMBL" id="WSZM01000301">
    <property type="protein sequence ID" value="KAF4035755.1"/>
    <property type="molecule type" value="Genomic_DNA"/>
</dbReference>
<reference evidence="1" key="1">
    <citation type="submission" date="2020-04" db="EMBL/GenBank/DDBJ databases">
        <title>Hybrid Assembly of Korean Phytophthora infestans isolates.</title>
        <authorList>
            <person name="Prokchorchik M."/>
            <person name="Lee Y."/>
            <person name="Seo J."/>
            <person name="Cho J.-H."/>
            <person name="Park Y.-E."/>
            <person name="Jang D.-C."/>
            <person name="Im J.-S."/>
            <person name="Choi J.-G."/>
            <person name="Park H.-J."/>
            <person name="Lee G.-B."/>
            <person name="Lee Y.-G."/>
            <person name="Hong S.-Y."/>
            <person name="Cho K."/>
            <person name="Sohn K.H."/>
        </authorList>
    </citation>
    <scope>NUCLEOTIDE SEQUENCE</scope>
    <source>
        <strain evidence="1">KR_1_A1</strain>
    </source>
</reference>
<dbReference type="GO" id="GO:0005576">
    <property type="term" value="C:extracellular region"/>
    <property type="evidence" value="ECO:0007669"/>
    <property type="project" value="UniProtKB-SubCell"/>
</dbReference>
<keyword evidence="2" id="KW-1185">Reference proteome</keyword>
<gene>
    <name evidence="1" type="ORF">GN244_ATG12245</name>
</gene>